<reference evidence="1" key="1">
    <citation type="submission" date="2010-05" db="EMBL/GenBank/DDBJ databases">
        <title>The draft genome of Desulfonatronospira thiodismutans ASO3-1.</title>
        <authorList>
            <consortium name="US DOE Joint Genome Institute (JGI-PGF)"/>
            <person name="Lucas S."/>
            <person name="Copeland A."/>
            <person name="Lapidus A."/>
            <person name="Cheng J.-F."/>
            <person name="Bruce D."/>
            <person name="Goodwin L."/>
            <person name="Pitluck S."/>
            <person name="Chertkov O."/>
            <person name="Brettin T."/>
            <person name="Detter J.C."/>
            <person name="Han C."/>
            <person name="Land M.L."/>
            <person name="Hauser L."/>
            <person name="Kyrpides N."/>
            <person name="Mikhailova N."/>
            <person name="Muyzer G."/>
            <person name="Woyke T."/>
        </authorList>
    </citation>
    <scope>NUCLEOTIDE SEQUENCE [LARGE SCALE GENOMIC DNA]</scope>
    <source>
        <strain evidence="1">ASO3-1</strain>
    </source>
</reference>
<evidence type="ECO:0000313" key="2">
    <source>
        <dbReference type="Proteomes" id="UP000005496"/>
    </source>
</evidence>
<sequence length="286" mass="34008">MNRKITLHIGMPKTGSTWLQHEILPKMKSIDVCYKEELRKCMLHWSNKNILISYENYVGFPHIKEADVQQGWIDSRKRSLCNLSSFFPDSDIILIVRKQTELLKSLYNQYIKVGGSISFHEYISGEHPYSININALKYIELLNQIQQKFSGSVLIVDYNFMKSHVEEFGKVFLSFVGCNDLIDFNKHSGRKVNTSLSNAQIKNMLRFNRQFHTYYSPNGYKMFRRKTYKKIRTIILRLTDFAYGNKQYDIFHKDDIEKLENFYDDDWRDTQQITKGRFKIINNKIY</sequence>
<dbReference type="OrthoDB" id="5459800at2"/>
<organism evidence="1 2">
    <name type="scientific">Desulfonatronospira thiodismutans ASO3-1</name>
    <dbReference type="NCBI Taxonomy" id="555779"/>
    <lineage>
        <taxon>Bacteria</taxon>
        <taxon>Pseudomonadati</taxon>
        <taxon>Thermodesulfobacteriota</taxon>
        <taxon>Desulfovibrionia</taxon>
        <taxon>Desulfovibrionales</taxon>
        <taxon>Desulfonatronovibrionaceae</taxon>
        <taxon>Desulfonatronospira</taxon>
    </lineage>
</organism>
<name>D6STK4_9BACT</name>
<evidence type="ECO:0000313" key="1">
    <source>
        <dbReference type="EMBL" id="EFI34020.1"/>
    </source>
</evidence>
<proteinExistence type="predicted"/>
<comment type="caution">
    <text evidence="1">The sequence shown here is derived from an EMBL/GenBank/DDBJ whole genome shotgun (WGS) entry which is preliminary data.</text>
</comment>
<dbReference type="eggNOG" id="ENOG5031AFA">
    <property type="taxonomic scope" value="Bacteria"/>
</dbReference>
<dbReference type="SUPFAM" id="SSF52540">
    <property type="entry name" value="P-loop containing nucleoside triphosphate hydrolases"/>
    <property type="match status" value="1"/>
</dbReference>
<protein>
    <recommendedName>
        <fullName evidence="3">Sulfotransferase domain-containing protein</fullName>
    </recommendedName>
</protein>
<evidence type="ECO:0008006" key="3">
    <source>
        <dbReference type="Google" id="ProtNLM"/>
    </source>
</evidence>
<dbReference type="InterPro" id="IPR027417">
    <property type="entry name" value="P-loop_NTPase"/>
</dbReference>
<dbReference type="RefSeq" id="WP_008871369.1">
    <property type="nucleotide sequence ID" value="NZ_ACJN02000003.1"/>
</dbReference>
<dbReference type="AlphaFoldDB" id="D6STK4"/>
<dbReference type="EMBL" id="ACJN02000003">
    <property type="protein sequence ID" value="EFI34020.1"/>
    <property type="molecule type" value="Genomic_DNA"/>
</dbReference>
<keyword evidence="2" id="KW-1185">Reference proteome</keyword>
<dbReference type="Proteomes" id="UP000005496">
    <property type="component" value="Unassembled WGS sequence"/>
</dbReference>
<accession>D6STK4</accession>
<gene>
    <name evidence="1" type="ORF">Dthio_PD1359</name>
</gene>
<dbReference type="Gene3D" id="3.40.50.300">
    <property type="entry name" value="P-loop containing nucleotide triphosphate hydrolases"/>
    <property type="match status" value="1"/>
</dbReference>